<evidence type="ECO:0000256" key="3">
    <source>
        <dbReference type="ARBA" id="ARBA00007800"/>
    </source>
</evidence>
<dbReference type="Gene3D" id="3.40.50.880">
    <property type="match status" value="1"/>
</dbReference>
<dbReference type="eggNOG" id="COG0505">
    <property type="taxonomic scope" value="Bacteria"/>
</dbReference>
<feature type="active site" evidence="11">
    <location>
        <position position="339"/>
    </location>
</feature>
<comment type="function">
    <text evidence="11">Small subunit of the glutamine-dependent carbamoyl phosphate synthetase (CPSase). CPSase catalyzes the formation of carbamoyl phosphate from the ammonia moiety of glutamine, carbonate, and phosphate donated by ATP, constituting the first step of 2 biosynthetic pathways, one leading to arginine and/or urea and the other to pyrimidine nucleotides. The small subunit (glutamine amidotransferase) binds and cleaves glutamine to supply the large subunit with the substrate ammonia.</text>
</comment>
<dbReference type="PROSITE" id="PS51273">
    <property type="entry name" value="GATASE_TYPE_1"/>
    <property type="match status" value="1"/>
</dbReference>
<dbReference type="NCBIfam" id="NF009475">
    <property type="entry name" value="PRK12838.1"/>
    <property type="match status" value="1"/>
</dbReference>
<dbReference type="STRING" id="1526.SAMN02910262_00234"/>
<dbReference type="SMART" id="SM01097">
    <property type="entry name" value="CPSase_sm_chain"/>
    <property type="match status" value="1"/>
</dbReference>
<dbReference type="PANTHER" id="PTHR43418:SF7">
    <property type="entry name" value="CARBAMOYL-PHOSPHATE SYNTHASE SMALL CHAIN"/>
    <property type="match status" value="1"/>
</dbReference>
<keyword evidence="5 11" id="KW-0547">Nucleotide-binding</keyword>
<dbReference type="HAMAP" id="MF_01209">
    <property type="entry name" value="CPSase_S_chain"/>
    <property type="match status" value="1"/>
</dbReference>
<dbReference type="InterPro" id="IPR029062">
    <property type="entry name" value="Class_I_gatase-like"/>
</dbReference>
<dbReference type="PRINTS" id="PR00097">
    <property type="entry name" value="ANTSNTHASEII"/>
</dbReference>
<sequence>MAQKVYLLLADGRYFEGTNFGAPVHDVTGEVVFTTGMVGYLETLTDPSYNGQIVIQTFPLVGNYGVIPEDFESKKVWLSGYIVKEDCTTPSNYRCEGDLDTFLKEQGIPAISGIDTRAVTRIIREVGAMNGMITAKEPPYSDALLEEIRSFSVTHAVETVTPEKAEIFPAEGEKEFRVALWDFGAKDNIRRELQKRGCEVIDLPASTTEEELMKYEPDGIMLTNGPGDPSENVGVIAEIRKAADKKIPMFGICLGHQLMALAMGAKTGKMKFGHRGANQPVKFLETNRIYISSQNHGYEVKADSLPANAKLSFINVNDGTCEGIDYTDRPAFTVQFHPEACSGPLDTRFLFDRFIENMKAAK</sequence>
<comment type="similarity">
    <text evidence="3 11">Belongs to the CarA family.</text>
</comment>
<keyword evidence="7 11" id="KW-0315">Glutamine amidotransferase</keyword>
<keyword evidence="6 11" id="KW-0067">ATP-binding</keyword>
<dbReference type="GO" id="GO:0006207">
    <property type="term" value="P:'de novo' pyrimidine nucleobase biosynthetic process"/>
    <property type="evidence" value="ECO:0007669"/>
    <property type="project" value="InterPro"/>
</dbReference>
<dbReference type="InterPro" id="IPR017926">
    <property type="entry name" value="GATASE"/>
</dbReference>
<feature type="domain" description="Carbamoyl-phosphate synthase small subunit N-terminal" evidence="12">
    <location>
        <begin position="3"/>
        <end position="134"/>
    </location>
</feature>
<accession>A0A1I0DFJ9</accession>
<name>A0A1I0DFJ9_9FIRM</name>
<dbReference type="EC" id="6.3.5.5" evidence="11"/>
<dbReference type="PRINTS" id="PR00096">
    <property type="entry name" value="GATASE"/>
</dbReference>
<keyword evidence="8 11" id="KW-0665">Pyrimidine biosynthesis</keyword>
<feature type="binding site" evidence="11">
    <location>
        <position position="48"/>
    </location>
    <ligand>
        <name>L-glutamine</name>
        <dbReference type="ChEBI" id="CHEBI:58359"/>
    </ligand>
</feature>
<evidence type="ECO:0000256" key="4">
    <source>
        <dbReference type="ARBA" id="ARBA00022598"/>
    </source>
</evidence>
<comment type="catalytic activity">
    <reaction evidence="10 11">
        <text>L-glutamine + H2O = L-glutamate + NH4(+)</text>
        <dbReference type="Rhea" id="RHEA:15889"/>
        <dbReference type="ChEBI" id="CHEBI:15377"/>
        <dbReference type="ChEBI" id="CHEBI:28938"/>
        <dbReference type="ChEBI" id="CHEBI:29985"/>
        <dbReference type="ChEBI" id="CHEBI:58359"/>
    </reaction>
</comment>
<dbReference type="GO" id="GO:0044205">
    <property type="term" value="P:'de novo' UMP biosynthetic process"/>
    <property type="evidence" value="ECO:0007669"/>
    <property type="project" value="UniProtKB-UniRule"/>
</dbReference>
<dbReference type="Gene3D" id="3.50.30.20">
    <property type="entry name" value="Carbamoyl-phosphate synthase small subunit, N-terminal domain"/>
    <property type="match status" value="1"/>
</dbReference>
<dbReference type="FunFam" id="3.50.30.20:FF:000001">
    <property type="entry name" value="Carbamoyl-phosphate synthase small chain"/>
    <property type="match status" value="1"/>
</dbReference>
<dbReference type="RefSeq" id="WP_074649086.1">
    <property type="nucleotide sequence ID" value="NZ_FOIL01000012.1"/>
</dbReference>
<dbReference type="PANTHER" id="PTHR43418">
    <property type="entry name" value="MULTIFUNCTIONAL TRYPTOPHAN BIOSYNTHESIS PROTEIN-RELATED"/>
    <property type="match status" value="1"/>
</dbReference>
<feature type="region of interest" description="CPSase" evidence="11">
    <location>
        <begin position="1"/>
        <end position="176"/>
    </location>
</feature>
<dbReference type="GO" id="GO:0004359">
    <property type="term" value="F:glutaminase activity"/>
    <property type="evidence" value="ECO:0007669"/>
    <property type="project" value="RHEA"/>
</dbReference>
<feature type="binding site" evidence="11">
    <location>
        <position position="254"/>
    </location>
    <ligand>
        <name>L-glutamine</name>
        <dbReference type="ChEBI" id="CHEBI:58359"/>
    </ligand>
</feature>
<evidence type="ECO:0000256" key="5">
    <source>
        <dbReference type="ARBA" id="ARBA00022741"/>
    </source>
</evidence>
<dbReference type="SUPFAM" id="SSF52021">
    <property type="entry name" value="Carbamoyl phosphate synthetase, small subunit N-terminal domain"/>
    <property type="match status" value="1"/>
</dbReference>
<gene>
    <name evidence="11" type="primary">carA</name>
    <name evidence="13" type="ORF">SAMN04487771_10125</name>
</gene>
<dbReference type="PRINTS" id="PR00099">
    <property type="entry name" value="CPSGATASE"/>
</dbReference>
<feature type="active site" evidence="11">
    <location>
        <position position="337"/>
    </location>
</feature>
<keyword evidence="11" id="KW-0055">Arginine biosynthesis</keyword>
<keyword evidence="11" id="KW-0028">Amino-acid biosynthesis</keyword>
<dbReference type="GO" id="GO:0004088">
    <property type="term" value="F:carbamoyl-phosphate synthase (glutamine-hydrolyzing) activity"/>
    <property type="evidence" value="ECO:0007669"/>
    <property type="project" value="UniProtKB-UniRule"/>
</dbReference>
<feature type="binding site" evidence="11">
    <location>
        <position position="257"/>
    </location>
    <ligand>
        <name>L-glutamine</name>
        <dbReference type="ChEBI" id="CHEBI:58359"/>
    </ligand>
</feature>
<dbReference type="InterPro" id="IPR002474">
    <property type="entry name" value="CarbamoylP_synth_ssu_N"/>
</dbReference>
<evidence type="ECO:0000259" key="12">
    <source>
        <dbReference type="SMART" id="SM01097"/>
    </source>
</evidence>
<evidence type="ECO:0000256" key="11">
    <source>
        <dbReference type="HAMAP-Rule" id="MF_01209"/>
    </source>
</evidence>
<evidence type="ECO:0000256" key="7">
    <source>
        <dbReference type="ARBA" id="ARBA00022962"/>
    </source>
</evidence>
<comment type="subunit">
    <text evidence="11">Composed of two chains; the small (or glutamine) chain promotes the hydrolysis of glutamine to ammonia, which is used by the large (or ammonia) chain to synthesize carbamoyl phosphate. Tetramer of heterodimers (alpha,beta)4.</text>
</comment>
<comment type="catalytic activity">
    <reaction evidence="9 11">
        <text>hydrogencarbonate + L-glutamine + 2 ATP + H2O = carbamoyl phosphate + L-glutamate + 2 ADP + phosphate + 2 H(+)</text>
        <dbReference type="Rhea" id="RHEA:18633"/>
        <dbReference type="ChEBI" id="CHEBI:15377"/>
        <dbReference type="ChEBI" id="CHEBI:15378"/>
        <dbReference type="ChEBI" id="CHEBI:17544"/>
        <dbReference type="ChEBI" id="CHEBI:29985"/>
        <dbReference type="ChEBI" id="CHEBI:30616"/>
        <dbReference type="ChEBI" id="CHEBI:43474"/>
        <dbReference type="ChEBI" id="CHEBI:58228"/>
        <dbReference type="ChEBI" id="CHEBI:58359"/>
        <dbReference type="ChEBI" id="CHEBI:456216"/>
        <dbReference type="EC" id="6.3.5.5"/>
    </reaction>
</comment>
<evidence type="ECO:0000313" key="14">
    <source>
        <dbReference type="Proteomes" id="UP000199820"/>
    </source>
</evidence>
<feature type="binding site" evidence="11">
    <location>
        <position position="227"/>
    </location>
    <ligand>
        <name>L-glutamine</name>
        <dbReference type="ChEBI" id="CHEBI:58359"/>
    </ligand>
</feature>
<evidence type="ECO:0000256" key="9">
    <source>
        <dbReference type="ARBA" id="ARBA00048816"/>
    </source>
</evidence>
<protein>
    <recommendedName>
        <fullName evidence="11">Carbamoyl phosphate synthase small chain</fullName>
        <ecNumber evidence="11">6.3.5.5</ecNumber>
    </recommendedName>
    <alternativeName>
        <fullName evidence="11">Carbamoyl phosphate synthetase glutamine chain</fullName>
    </alternativeName>
</protein>
<keyword evidence="4 11" id="KW-0436">Ligase</keyword>
<dbReference type="InterPro" id="IPR035686">
    <property type="entry name" value="CPSase_GATase1"/>
</dbReference>
<feature type="binding site" evidence="11">
    <location>
        <position position="295"/>
    </location>
    <ligand>
        <name>L-glutamine</name>
        <dbReference type="ChEBI" id="CHEBI:58359"/>
    </ligand>
</feature>
<dbReference type="InterPro" id="IPR036480">
    <property type="entry name" value="CarbP_synth_ssu_N_sf"/>
</dbReference>
<dbReference type="GO" id="GO:0006541">
    <property type="term" value="P:glutamine metabolic process"/>
    <property type="evidence" value="ECO:0007669"/>
    <property type="project" value="InterPro"/>
</dbReference>
<feature type="binding site" evidence="11">
    <location>
        <position position="297"/>
    </location>
    <ligand>
        <name>L-glutamine</name>
        <dbReference type="ChEBI" id="CHEBI:58359"/>
    </ligand>
</feature>
<dbReference type="Proteomes" id="UP000199820">
    <property type="component" value="Unassembled WGS sequence"/>
</dbReference>
<dbReference type="SUPFAM" id="SSF52317">
    <property type="entry name" value="Class I glutamine amidotransferase-like"/>
    <property type="match status" value="1"/>
</dbReference>
<evidence type="ECO:0000256" key="1">
    <source>
        <dbReference type="ARBA" id="ARBA00004812"/>
    </source>
</evidence>
<evidence type="ECO:0000256" key="6">
    <source>
        <dbReference type="ARBA" id="ARBA00022840"/>
    </source>
</evidence>
<keyword evidence="14" id="KW-1185">Reference proteome</keyword>
<organism evidence="13 14">
    <name type="scientific">[Clostridium] aminophilum</name>
    <dbReference type="NCBI Taxonomy" id="1526"/>
    <lineage>
        <taxon>Bacteria</taxon>
        <taxon>Bacillati</taxon>
        <taxon>Bacillota</taxon>
        <taxon>Clostridia</taxon>
        <taxon>Lachnospirales</taxon>
        <taxon>Lachnospiraceae</taxon>
    </lineage>
</organism>
<proteinExistence type="inferred from homology"/>
<dbReference type="AlphaFoldDB" id="A0A1I0DFJ9"/>
<dbReference type="InterPro" id="IPR050472">
    <property type="entry name" value="Anth_synth/Amidotransfase"/>
</dbReference>
<dbReference type="EMBL" id="FOIL01000012">
    <property type="protein sequence ID" value="SET30823.1"/>
    <property type="molecule type" value="Genomic_DNA"/>
</dbReference>
<dbReference type="NCBIfam" id="TIGR01368">
    <property type="entry name" value="CPSaseIIsmall"/>
    <property type="match status" value="1"/>
</dbReference>
<dbReference type="UniPathway" id="UPA00070">
    <property type="reaction ID" value="UER00115"/>
</dbReference>
<evidence type="ECO:0000256" key="8">
    <source>
        <dbReference type="ARBA" id="ARBA00022975"/>
    </source>
</evidence>
<dbReference type="Pfam" id="PF00117">
    <property type="entry name" value="GATase"/>
    <property type="match status" value="1"/>
</dbReference>
<dbReference type="CDD" id="cd01744">
    <property type="entry name" value="GATase1_CPSase"/>
    <property type="match status" value="1"/>
</dbReference>
<feature type="binding site" evidence="11">
    <location>
        <position position="298"/>
    </location>
    <ligand>
        <name>L-glutamine</name>
        <dbReference type="ChEBI" id="CHEBI:58359"/>
    </ligand>
</feature>
<evidence type="ECO:0000313" key="13">
    <source>
        <dbReference type="EMBL" id="SET30823.1"/>
    </source>
</evidence>
<dbReference type="UniPathway" id="UPA00068">
    <property type="reaction ID" value="UER00171"/>
</dbReference>
<dbReference type="GO" id="GO:0005524">
    <property type="term" value="F:ATP binding"/>
    <property type="evidence" value="ECO:0007669"/>
    <property type="project" value="UniProtKB-UniRule"/>
</dbReference>
<reference evidence="13 14" key="1">
    <citation type="submission" date="2016-10" db="EMBL/GenBank/DDBJ databases">
        <authorList>
            <person name="de Groot N.N."/>
        </authorList>
    </citation>
    <scope>NUCLEOTIDE SEQUENCE [LARGE SCALE GENOMIC DNA]</scope>
    <source>
        <strain evidence="13 14">KH1P1</strain>
    </source>
</reference>
<dbReference type="Pfam" id="PF00988">
    <property type="entry name" value="CPSase_sm_chain"/>
    <property type="match status" value="1"/>
</dbReference>
<comment type="pathway">
    <text evidence="2 11">Amino-acid biosynthesis; L-arginine biosynthesis; carbamoyl phosphate from bicarbonate: step 1/1.</text>
</comment>
<feature type="binding site" evidence="11">
    <location>
        <position position="225"/>
    </location>
    <ligand>
        <name>L-glutamine</name>
        <dbReference type="ChEBI" id="CHEBI:58359"/>
    </ligand>
</feature>
<evidence type="ECO:0000256" key="10">
    <source>
        <dbReference type="ARBA" id="ARBA00049285"/>
    </source>
</evidence>
<dbReference type="OrthoDB" id="9804328at2"/>
<evidence type="ECO:0000256" key="2">
    <source>
        <dbReference type="ARBA" id="ARBA00005077"/>
    </source>
</evidence>
<feature type="active site" description="Nucleophile" evidence="11">
    <location>
        <position position="253"/>
    </location>
</feature>
<dbReference type="GO" id="GO:0006526">
    <property type="term" value="P:L-arginine biosynthetic process"/>
    <property type="evidence" value="ECO:0007669"/>
    <property type="project" value="UniProtKB-UniRule"/>
</dbReference>
<dbReference type="InterPro" id="IPR006274">
    <property type="entry name" value="CarbamoylP_synth_ssu"/>
</dbReference>
<comment type="pathway">
    <text evidence="1 11">Pyrimidine metabolism; UMP biosynthesis via de novo pathway; (S)-dihydroorotate from bicarbonate: step 1/3.</text>
</comment>